<evidence type="ECO:0000313" key="3">
    <source>
        <dbReference type="EMBL" id="EKC80356.1"/>
    </source>
</evidence>
<feature type="transmembrane region" description="Helical" evidence="2">
    <location>
        <begin position="35"/>
        <end position="55"/>
    </location>
</feature>
<evidence type="ECO:0000256" key="1">
    <source>
        <dbReference type="SAM" id="Coils"/>
    </source>
</evidence>
<dbReference type="AlphaFoldDB" id="K1V8Q3"/>
<dbReference type="EMBL" id="AJWY01001019">
    <property type="protein sequence ID" value="EKC80356.1"/>
    <property type="molecule type" value="Genomic_DNA"/>
</dbReference>
<organism evidence="3">
    <name type="scientific">human gut metagenome</name>
    <dbReference type="NCBI Taxonomy" id="408170"/>
    <lineage>
        <taxon>unclassified sequences</taxon>
        <taxon>metagenomes</taxon>
        <taxon>organismal metagenomes</taxon>
    </lineage>
</organism>
<keyword evidence="2" id="KW-1133">Transmembrane helix</keyword>
<protein>
    <submittedName>
        <fullName evidence="3">Septum formation initiator</fullName>
    </submittedName>
</protein>
<evidence type="ECO:0000256" key="2">
    <source>
        <dbReference type="SAM" id="Phobius"/>
    </source>
</evidence>
<feature type="coiled-coil region" evidence="1">
    <location>
        <begin position="61"/>
        <end position="88"/>
    </location>
</feature>
<keyword evidence="2" id="KW-0472">Membrane</keyword>
<accession>K1V8Q3</accession>
<keyword evidence="1" id="KW-0175">Coiled coil</keyword>
<comment type="caution">
    <text evidence="3">The sequence shown here is derived from an EMBL/GenBank/DDBJ whole genome shotgun (WGS) entry which is preliminary data.</text>
</comment>
<dbReference type="InterPro" id="IPR007060">
    <property type="entry name" value="FtsL/DivIC"/>
</dbReference>
<reference evidence="3" key="1">
    <citation type="journal article" date="2013" name="Environ. Microbiol.">
        <title>Microbiota from the distal guts of lean and obese adolescents exhibit partial functional redundancy besides clear differences in community structure.</title>
        <authorList>
            <person name="Ferrer M."/>
            <person name="Ruiz A."/>
            <person name="Lanza F."/>
            <person name="Haange S.B."/>
            <person name="Oberbach A."/>
            <person name="Till H."/>
            <person name="Bargiela R."/>
            <person name="Campoy C."/>
            <person name="Segura M.T."/>
            <person name="Richter M."/>
            <person name="von Bergen M."/>
            <person name="Seifert J."/>
            <person name="Suarez A."/>
        </authorList>
    </citation>
    <scope>NUCLEOTIDE SEQUENCE</scope>
</reference>
<keyword evidence="2" id="KW-0812">Transmembrane</keyword>
<gene>
    <name evidence="3" type="ORF">LEA_01468</name>
</gene>
<name>K1V8Q3_9ZZZZ</name>
<sequence>MPIPGIDIIILIITEVMRCQLATGSKAKSGKFNKVMLILAPLLVIALVICVYNFISIQVEIAQKNEELAKLTAQVAEVENENKMLSRYSDEQYKVEYIETIARDKLGYAKPEERIYYIVPAD</sequence>
<dbReference type="Pfam" id="PF04977">
    <property type="entry name" value="DivIC"/>
    <property type="match status" value="1"/>
</dbReference>
<proteinExistence type="predicted"/>